<organism evidence="1 2">
    <name type="scientific">Cajanus cajan</name>
    <name type="common">Pigeon pea</name>
    <name type="synonym">Cajanus indicus</name>
    <dbReference type="NCBI Taxonomy" id="3821"/>
    <lineage>
        <taxon>Eukaryota</taxon>
        <taxon>Viridiplantae</taxon>
        <taxon>Streptophyta</taxon>
        <taxon>Embryophyta</taxon>
        <taxon>Tracheophyta</taxon>
        <taxon>Spermatophyta</taxon>
        <taxon>Magnoliopsida</taxon>
        <taxon>eudicotyledons</taxon>
        <taxon>Gunneridae</taxon>
        <taxon>Pentapetalae</taxon>
        <taxon>rosids</taxon>
        <taxon>fabids</taxon>
        <taxon>Fabales</taxon>
        <taxon>Fabaceae</taxon>
        <taxon>Papilionoideae</taxon>
        <taxon>50 kb inversion clade</taxon>
        <taxon>NPAAA clade</taxon>
        <taxon>indigoferoid/millettioid clade</taxon>
        <taxon>Phaseoleae</taxon>
        <taxon>Cajanus</taxon>
    </lineage>
</organism>
<gene>
    <name evidence="1" type="ORF">KK1_048189</name>
</gene>
<evidence type="ECO:0000313" key="2">
    <source>
        <dbReference type="Proteomes" id="UP000075243"/>
    </source>
</evidence>
<dbReference type="Gramene" id="C.cajan_45228.t">
    <property type="protein sequence ID" value="C.cajan_45228.t"/>
    <property type="gene ID" value="C.cajan_45228"/>
</dbReference>
<sequence length="56" mass="6683">MTRAPWMIFDHYLMDKTIIWVRFPRLGLMYYNESVLLTIAPTIGRPIKVDLNMLNI</sequence>
<protein>
    <submittedName>
        <fullName evidence="1">Uncharacterized protein</fullName>
    </submittedName>
</protein>
<accession>A0A151UER3</accession>
<dbReference type="EMBL" id="AGCT01033379">
    <property type="protein sequence ID" value="KYP77780.1"/>
    <property type="molecule type" value="Genomic_DNA"/>
</dbReference>
<name>A0A151UER3_CAJCA</name>
<keyword evidence="2" id="KW-1185">Reference proteome</keyword>
<reference evidence="1" key="1">
    <citation type="journal article" date="2012" name="Nat. Biotechnol.">
        <title>Draft genome sequence of pigeonpea (Cajanus cajan), an orphan legume crop of resource-poor farmers.</title>
        <authorList>
            <person name="Varshney R.K."/>
            <person name="Chen W."/>
            <person name="Li Y."/>
            <person name="Bharti A.K."/>
            <person name="Saxena R.K."/>
            <person name="Schlueter J.A."/>
            <person name="Donoghue M.T."/>
            <person name="Azam S."/>
            <person name="Fan G."/>
            <person name="Whaley A.M."/>
            <person name="Farmer A.D."/>
            <person name="Sheridan J."/>
            <person name="Iwata A."/>
            <person name="Tuteja R."/>
            <person name="Penmetsa R.V."/>
            <person name="Wu W."/>
            <person name="Upadhyaya H.D."/>
            <person name="Yang S.P."/>
            <person name="Shah T."/>
            <person name="Saxena K.B."/>
            <person name="Michael T."/>
            <person name="McCombie W.R."/>
            <person name="Yang B."/>
            <person name="Zhang G."/>
            <person name="Yang H."/>
            <person name="Wang J."/>
            <person name="Spillane C."/>
            <person name="Cook D.R."/>
            <person name="May G.D."/>
            <person name="Xu X."/>
            <person name="Jackson S.A."/>
        </authorList>
    </citation>
    <scope>NUCLEOTIDE SEQUENCE [LARGE SCALE GENOMIC DNA]</scope>
</reference>
<dbReference type="AlphaFoldDB" id="A0A151UER3"/>
<evidence type="ECO:0000313" key="1">
    <source>
        <dbReference type="EMBL" id="KYP77780.1"/>
    </source>
</evidence>
<proteinExistence type="predicted"/>
<comment type="caution">
    <text evidence="1">The sequence shown here is derived from an EMBL/GenBank/DDBJ whole genome shotgun (WGS) entry which is preliminary data.</text>
</comment>
<dbReference type="Proteomes" id="UP000075243">
    <property type="component" value="Unassembled WGS sequence"/>
</dbReference>